<evidence type="ECO:0000256" key="9">
    <source>
        <dbReference type="ARBA" id="ARBA00033999"/>
    </source>
</evidence>
<dbReference type="InterPro" id="IPR036134">
    <property type="entry name" value="Crypto/Photolyase_FAD-like_sf"/>
</dbReference>
<dbReference type="InterPro" id="IPR036155">
    <property type="entry name" value="Crypto/Photolyase_N_sf"/>
</dbReference>
<dbReference type="InterPro" id="IPR002081">
    <property type="entry name" value="Cryptochrome/DNA_photolyase_1"/>
</dbReference>
<feature type="site" description="Electron transfer via tryptophanyl radical" evidence="13">
    <location>
        <position position="356"/>
    </location>
</feature>
<dbReference type="PROSITE" id="PS51645">
    <property type="entry name" value="PHR_CRY_ALPHA_BETA"/>
    <property type="match status" value="1"/>
</dbReference>
<evidence type="ECO:0000256" key="8">
    <source>
        <dbReference type="ARBA" id="ARBA00031671"/>
    </source>
</evidence>
<dbReference type="GO" id="GO:0071949">
    <property type="term" value="F:FAD binding"/>
    <property type="evidence" value="ECO:0007669"/>
    <property type="project" value="TreeGrafter"/>
</dbReference>
<keyword evidence="7 14" id="KW-0157">Chromophore</keyword>
<dbReference type="FunFam" id="1.10.579.10:FF:000003">
    <property type="entry name" value="Deoxyribodipyrimidine photo-lyase"/>
    <property type="match status" value="1"/>
</dbReference>
<sequence length="464" mass="53787">MNTLFWFRRDLRLFSNEALIQALNDGAKHAIFFVCEKQWHQHNTAPIQIDLLKRRVKYLQQQLADYGITLHVISAPYFSDCESKLIEFCQSNNVKHIVANTEYELNEVNRDKAILAKCDDVGVTFTLYEGDLIAPAGSVKNQSNEMYKVFTPFKRAWLKQYQDIHFNLPTWPLEKSSVDVKAEPLLKSDDGSEKWPVDDETLSKIVNGFIADKLTSYDDNRDIPSIKGTSGLSPYLALGIVSTKQLLINIQQQYPDILTTSKSKTFTWINELVWREFYRHLISEFPKLSRGDNFNEKYNAVKWRKNEDDFNAWCEGRTGYPLVDAAMLQLKQTGWMHNRLRMVVASFLTKHLLIDWREGEKYFMKHLIDGDLASNNGGWQWAASTGCDAQPYFRIFNPITQSERFDPTGKFIRKYLPELKNVPDKQIHFPHTYIASMGKTKDCYWPAIVDHKAARERALAAFKV</sequence>
<evidence type="ECO:0000313" key="19">
    <source>
        <dbReference type="Proteomes" id="UP000615003"/>
    </source>
</evidence>
<dbReference type="Proteomes" id="UP000615003">
    <property type="component" value="Unassembled WGS sequence"/>
</dbReference>
<organism evidence="17 18">
    <name type="scientific">Pseudoalteromonas carrageenovora IAM 12662</name>
    <dbReference type="NCBI Taxonomy" id="1314868"/>
    <lineage>
        <taxon>Bacteria</taxon>
        <taxon>Pseudomonadati</taxon>
        <taxon>Pseudomonadota</taxon>
        <taxon>Gammaproteobacteria</taxon>
        <taxon>Alteromonadales</taxon>
        <taxon>Pseudoalteromonadaceae</taxon>
        <taxon>Pseudoalteromonas</taxon>
    </lineage>
</organism>
<comment type="similarity">
    <text evidence="2">Belongs to the DNA photolyase class-1 family.</text>
</comment>
<comment type="similarity">
    <text evidence="14">Belongs to the DNA photolyase family.</text>
</comment>
<dbReference type="GO" id="GO:0003677">
    <property type="term" value="F:DNA binding"/>
    <property type="evidence" value="ECO:0007669"/>
    <property type="project" value="TreeGrafter"/>
</dbReference>
<name>A0A2K4XFI9_PSEVC</name>
<dbReference type="Gene3D" id="1.10.579.10">
    <property type="entry name" value="DNA Cyclobutane Dipyrimidine Photolyase, subunit A, domain 3"/>
    <property type="match status" value="1"/>
</dbReference>
<gene>
    <name evidence="17" type="primary">phr</name>
    <name evidence="16" type="synonym">phrB</name>
    <name evidence="17" type="ORF">PCAR9_B0618</name>
    <name evidence="16" type="ORF">PCARR_b0732</name>
</gene>
<reference evidence="17 18" key="2">
    <citation type="submission" date="2017-11" db="EMBL/GenBank/DDBJ databases">
        <authorList>
            <person name="Han C.G."/>
        </authorList>
    </citation>
    <scope>NUCLEOTIDE SEQUENCE [LARGE SCALE GENOMIC DNA]</scope>
    <source>
        <strain evidence="18">ATCC 43555</strain>
        <strain evidence="17">ATCC43555</strain>
    </source>
</reference>
<dbReference type="NCBIfam" id="NF007955">
    <property type="entry name" value="PRK10674.1"/>
    <property type="match status" value="1"/>
</dbReference>
<dbReference type="Proteomes" id="UP000238288">
    <property type="component" value="Chromosome PCAR9b"/>
</dbReference>
<proteinExistence type="inferred from homology"/>
<dbReference type="OrthoDB" id="9772484at2"/>
<comment type="cofactor">
    <cofactor evidence="12">
        <name>FAD</name>
        <dbReference type="ChEBI" id="CHEBI:57692"/>
    </cofactor>
    <text evidence="12">Binds 1 FAD per subunit.</text>
</comment>
<evidence type="ECO:0000256" key="7">
    <source>
        <dbReference type="ARBA" id="ARBA00022991"/>
    </source>
</evidence>
<dbReference type="AlphaFoldDB" id="A0A2K4XFI9"/>
<dbReference type="EMBL" id="AQGW01000025">
    <property type="protein sequence ID" value="MBE0384706.1"/>
    <property type="molecule type" value="Genomic_DNA"/>
</dbReference>
<feature type="binding site" evidence="12">
    <location>
        <position position="217"/>
    </location>
    <ligand>
        <name>FAD</name>
        <dbReference type="ChEBI" id="CHEBI:57692"/>
    </ligand>
</feature>
<dbReference type="EC" id="4.1.99.3" evidence="3"/>
<evidence type="ECO:0000259" key="15">
    <source>
        <dbReference type="PROSITE" id="PS51645"/>
    </source>
</evidence>
<dbReference type="PRINTS" id="PR00147">
    <property type="entry name" value="DNAPHOTLYASE"/>
</dbReference>
<feature type="binding site" evidence="12">
    <location>
        <begin position="369"/>
        <end position="371"/>
    </location>
    <ligand>
        <name>FAD</name>
        <dbReference type="ChEBI" id="CHEBI:57692"/>
    </ligand>
</feature>
<dbReference type="InterPro" id="IPR005101">
    <property type="entry name" value="Cryptochr/Photolyase_FAD-bd"/>
</dbReference>
<evidence type="ECO:0000256" key="12">
    <source>
        <dbReference type="PIRSR" id="PIRSR602081-1"/>
    </source>
</evidence>
<dbReference type="Gene3D" id="1.25.40.80">
    <property type="match status" value="1"/>
</dbReference>
<evidence type="ECO:0000256" key="10">
    <source>
        <dbReference type="ARBA" id="ARBA00059220"/>
    </source>
</evidence>
<keyword evidence="6 12" id="KW-0274">FAD</keyword>
<evidence type="ECO:0000256" key="5">
    <source>
        <dbReference type="ARBA" id="ARBA00022630"/>
    </source>
</evidence>
<dbReference type="GO" id="GO:0009416">
    <property type="term" value="P:response to light stimulus"/>
    <property type="evidence" value="ECO:0007669"/>
    <property type="project" value="TreeGrafter"/>
</dbReference>
<evidence type="ECO:0000256" key="1">
    <source>
        <dbReference type="ARBA" id="ARBA00001932"/>
    </source>
</evidence>
<evidence type="ECO:0000256" key="11">
    <source>
        <dbReference type="ARBA" id="ARBA00083107"/>
    </source>
</evidence>
<dbReference type="GeneID" id="93665786"/>
<evidence type="ECO:0000256" key="14">
    <source>
        <dbReference type="RuleBase" id="RU004182"/>
    </source>
</evidence>
<feature type="site" description="Electron transfer via tryptophanyl radical" evidence="13">
    <location>
        <position position="379"/>
    </location>
</feature>
<dbReference type="RefSeq" id="WP_104644093.1">
    <property type="nucleotide sequence ID" value="NZ_AQGW01000025.1"/>
</dbReference>
<dbReference type="PANTHER" id="PTHR11455:SF9">
    <property type="entry name" value="CRYPTOCHROME CIRCADIAN CLOCK 5 ISOFORM X1"/>
    <property type="match status" value="1"/>
</dbReference>
<feature type="domain" description="Photolyase/cryptochrome alpha/beta" evidence="15">
    <location>
        <begin position="1"/>
        <end position="133"/>
    </location>
</feature>
<dbReference type="SUPFAM" id="SSF48173">
    <property type="entry name" value="Cryptochrome/photolyase FAD-binding domain"/>
    <property type="match status" value="1"/>
</dbReference>
<dbReference type="Pfam" id="PF03441">
    <property type="entry name" value="FAD_binding_7"/>
    <property type="match status" value="1"/>
</dbReference>
<dbReference type="EMBL" id="LT965929">
    <property type="protein sequence ID" value="SOU43085.1"/>
    <property type="molecule type" value="Genomic_DNA"/>
</dbReference>
<dbReference type="GO" id="GO:0003904">
    <property type="term" value="F:deoxyribodipyrimidine photo-lyase activity"/>
    <property type="evidence" value="ECO:0007669"/>
    <property type="project" value="UniProtKB-EC"/>
</dbReference>
<evidence type="ECO:0000256" key="3">
    <source>
        <dbReference type="ARBA" id="ARBA00013149"/>
    </source>
</evidence>
<comment type="function">
    <text evidence="10">Involved in repair of UV radiation-induced DNA damage. Catalyzes the light-dependent monomerization (300-600 nm) of cyclobutyl pyrimidine dimers (in cis-syn configuration), which are formed between adjacent bases on the same DNA strand upon exposure to ultraviolet radiation.</text>
</comment>
<dbReference type="InterPro" id="IPR018394">
    <property type="entry name" value="DNA_photolyase_1_CS_C"/>
</dbReference>
<dbReference type="Pfam" id="PF00875">
    <property type="entry name" value="DNA_photolyase"/>
    <property type="match status" value="1"/>
</dbReference>
<evidence type="ECO:0000313" key="17">
    <source>
        <dbReference type="EMBL" id="SOU43085.1"/>
    </source>
</evidence>
<comment type="cofactor">
    <cofactor evidence="1">
        <name>(6R)-5,10-methylene-5,6,7,8-tetrahydrofolate</name>
        <dbReference type="ChEBI" id="CHEBI:15636"/>
    </cofactor>
</comment>
<protein>
    <recommendedName>
        <fullName evidence="4">Deoxyribodipyrimidine photo-lyase</fullName>
        <ecNumber evidence="3">4.1.99.3</ecNumber>
    </recommendedName>
    <alternativeName>
        <fullName evidence="8">DNA photolyase</fullName>
    </alternativeName>
    <alternativeName>
        <fullName evidence="11">Photoreactivating enzyme</fullName>
    </alternativeName>
</protein>
<accession>A0A2K4XFI9</accession>
<dbReference type="SUPFAM" id="SSF52425">
    <property type="entry name" value="Cryptochrome/photolyase, N-terminal domain"/>
    <property type="match status" value="1"/>
</dbReference>
<dbReference type="PANTHER" id="PTHR11455">
    <property type="entry name" value="CRYPTOCHROME"/>
    <property type="match status" value="1"/>
</dbReference>
<feature type="site" description="Electron transfer via tryptophanyl radical" evidence="13">
    <location>
        <position position="303"/>
    </location>
</feature>
<dbReference type="InterPro" id="IPR006050">
    <property type="entry name" value="DNA_photolyase_N"/>
</dbReference>
<dbReference type="Gene3D" id="3.40.50.620">
    <property type="entry name" value="HUPs"/>
    <property type="match status" value="1"/>
</dbReference>
<feature type="binding site" evidence="12">
    <location>
        <position position="268"/>
    </location>
    <ligand>
        <name>FAD</name>
        <dbReference type="ChEBI" id="CHEBI:57692"/>
    </ligand>
</feature>
<keyword evidence="17" id="KW-0456">Lyase</keyword>
<evidence type="ECO:0000256" key="6">
    <source>
        <dbReference type="ARBA" id="ARBA00022827"/>
    </source>
</evidence>
<keyword evidence="5 12" id="KW-0285">Flavoprotein</keyword>
<evidence type="ECO:0000313" key="16">
    <source>
        <dbReference type="EMBL" id="MBE0384706.1"/>
    </source>
</evidence>
<evidence type="ECO:0000313" key="18">
    <source>
        <dbReference type="Proteomes" id="UP000238288"/>
    </source>
</evidence>
<feature type="binding site" evidence="12">
    <location>
        <begin position="271"/>
        <end position="278"/>
    </location>
    <ligand>
        <name>FAD</name>
        <dbReference type="ChEBI" id="CHEBI:57692"/>
    </ligand>
</feature>
<dbReference type="GO" id="GO:0000719">
    <property type="term" value="P:photoreactive repair"/>
    <property type="evidence" value="ECO:0007669"/>
    <property type="project" value="UniProtKB-ARBA"/>
</dbReference>
<dbReference type="PROSITE" id="PS00691">
    <property type="entry name" value="DNA_PHOTOLYASES_1_2"/>
    <property type="match status" value="1"/>
</dbReference>
<comment type="catalytic activity">
    <reaction evidence="9">
        <text>cyclobutadipyrimidine (in DNA) = 2 pyrimidine residues (in DNA).</text>
        <dbReference type="EC" id="4.1.99.3"/>
    </reaction>
</comment>
<evidence type="ECO:0000256" key="13">
    <source>
        <dbReference type="PIRSR" id="PIRSR602081-2"/>
    </source>
</evidence>
<evidence type="ECO:0000256" key="2">
    <source>
        <dbReference type="ARBA" id="ARBA00005862"/>
    </source>
</evidence>
<dbReference type="InterPro" id="IPR014729">
    <property type="entry name" value="Rossmann-like_a/b/a_fold"/>
</dbReference>
<evidence type="ECO:0000256" key="4">
    <source>
        <dbReference type="ARBA" id="ARBA00014046"/>
    </source>
</evidence>
<reference evidence="16 19" key="1">
    <citation type="submission" date="2015-06" db="EMBL/GenBank/DDBJ databases">
        <title>Genome sequence of Pseudoalteromonas carrageenovora.</title>
        <authorList>
            <person name="Xie B.-B."/>
            <person name="Rong J.-C."/>
            <person name="Qin Q.-L."/>
            <person name="Zhang Y.-Z."/>
        </authorList>
    </citation>
    <scope>NUCLEOTIDE SEQUENCE [LARGE SCALE GENOMIC DNA]</scope>
    <source>
        <strain evidence="16 19">IAM 12662</strain>
    </source>
</reference>
<feature type="binding site" evidence="12">
    <location>
        <begin position="229"/>
        <end position="233"/>
    </location>
    <ligand>
        <name>FAD</name>
        <dbReference type="ChEBI" id="CHEBI:57692"/>
    </ligand>
</feature>
<keyword evidence="19" id="KW-1185">Reference proteome</keyword>